<evidence type="ECO:0000256" key="1">
    <source>
        <dbReference type="SAM" id="MobiDB-lite"/>
    </source>
</evidence>
<dbReference type="Proteomes" id="UP001525968">
    <property type="component" value="Unassembled WGS sequence"/>
</dbReference>
<dbReference type="EMBL" id="JAODYH010000001">
    <property type="protein sequence ID" value="MCT9809369.1"/>
    <property type="molecule type" value="Genomic_DNA"/>
</dbReference>
<sequence>MNDFVTLVVRWSVRIFLLIAATVFFLSLLAAASVLALAWGVRSLWARLTGRPVTPWTMGVSPAAAWSSVYRSRTVWTAPGGPAPGGSAAATETEAGAAGFSRRGGILRGSDDVVDVQPREVRDTP</sequence>
<protein>
    <submittedName>
        <fullName evidence="3">Uncharacterized protein</fullName>
    </submittedName>
</protein>
<dbReference type="RefSeq" id="WP_261498286.1">
    <property type="nucleotide sequence ID" value="NZ_JAODYH010000001.1"/>
</dbReference>
<evidence type="ECO:0000256" key="2">
    <source>
        <dbReference type="SAM" id="Phobius"/>
    </source>
</evidence>
<keyword evidence="2" id="KW-0812">Transmembrane</keyword>
<organism evidence="3 4">
    <name type="scientific">Acidovorax bellezanensis</name>
    <dbReference type="NCBI Taxonomy" id="2976702"/>
    <lineage>
        <taxon>Bacteria</taxon>
        <taxon>Pseudomonadati</taxon>
        <taxon>Pseudomonadota</taxon>
        <taxon>Betaproteobacteria</taxon>
        <taxon>Burkholderiales</taxon>
        <taxon>Comamonadaceae</taxon>
        <taxon>Acidovorax</taxon>
    </lineage>
</organism>
<comment type="caution">
    <text evidence="3">The sequence shown here is derived from an EMBL/GenBank/DDBJ whole genome shotgun (WGS) entry which is preliminary data.</text>
</comment>
<evidence type="ECO:0000313" key="4">
    <source>
        <dbReference type="Proteomes" id="UP001525968"/>
    </source>
</evidence>
<gene>
    <name evidence="3" type="ORF">N0K08_01855</name>
</gene>
<proteinExistence type="predicted"/>
<evidence type="ECO:0000313" key="3">
    <source>
        <dbReference type="EMBL" id="MCT9809369.1"/>
    </source>
</evidence>
<feature type="transmembrane region" description="Helical" evidence="2">
    <location>
        <begin position="15"/>
        <end position="41"/>
    </location>
</feature>
<accession>A0ABT2PG74</accession>
<feature type="compositionally biased region" description="Low complexity" evidence="1">
    <location>
        <begin position="81"/>
        <end position="99"/>
    </location>
</feature>
<keyword evidence="2" id="KW-1133">Transmembrane helix</keyword>
<name>A0ABT2PG74_9BURK</name>
<feature type="region of interest" description="Disordered" evidence="1">
    <location>
        <begin position="81"/>
        <end position="106"/>
    </location>
</feature>
<keyword evidence="4" id="KW-1185">Reference proteome</keyword>
<keyword evidence="2" id="KW-0472">Membrane</keyword>
<reference evidence="3 4" key="1">
    <citation type="submission" date="2022-09" db="EMBL/GenBank/DDBJ databases">
        <title>Draft genome of isolate Be4.</title>
        <authorList>
            <person name="Sanchez-Castro I."/>
            <person name="Martinez-Rodriguez P."/>
            <person name="Descostes M."/>
            <person name="Merroun M."/>
        </authorList>
    </citation>
    <scope>NUCLEOTIDE SEQUENCE [LARGE SCALE GENOMIC DNA]</scope>
    <source>
        <strain evidence="3 4">Be4</strain>
    </source>
</reference>